<accession>A0ABN1VNR0</accession>
<dbReference type="EMBL" id="BAAALF010000001">
    <property type="protein sequence ID" value="GAA1214315.1"/>
    <property type="molecule type" value="Genomic_DNA"/>
</dbReference>
<organism evidence="5 6">
    <name type="scientific">Kitasatospora nipponensis</name>
    <dbReference type="NCBI Taxonomy" id="258049"/>
    <lineage>
        <taxon>Bacteria</taxon>
        <taxon>Bacillati</taxon>
        <taxon>Actinomycetota</taxon>
        <taxon>Actinomycetes</taxon>
        <taxon>Kitasatosporales</taxon>
        <taxon>Streptomycetaceae</taxon>
        <taxon>Kitasatospora</taxon>
    </lineage>
</organism>
<dbReference type="SUPFAM" id="SSF52317">
    <property type="entry name" value="Class I glutamine amidotransferase-like"/>
    <property type="match status" value="1"/>
</dbReference>
<dbReference type="RefSeq" id="WP_344437432.1">
    <property type="nucleotide sequence ID" value="NZ_BAAALF010000001.1"/>
</dbReference>
<keyword evidence="2" id="KW-0645">Protease</keyword>
<evidence type="ECO:0008006" key="7">
    <source>
        <dbReference type="Google" id="ProtNLM"/>
    </source>
</evidence>
<gene>
    <name evidence="5" type="ORF">GCM10009665_00080</name>
</gene>
<name>A0ABN1VNR0_9ACTN</name>
<keyword evidence="3" id="KW-0378">Hydrolase</keyword>
<dbReference type="Proteomes" id="UP001500037">
    <property type="component" value="Unassembled WGS sequence"/>
</dbReference>
<dbReference type="Gene3D" id="3.40.50.880">
    <property type="match status" value="1"/>
</dbReference>
<comment type="similarity">
    <text evidence="1">Belongs to the peptidase S51 family.</text>
</comment>
<protein>
    <recommendedName>
        <fullName evidence="7">Cyanophycinase</fullName>
    </recommendedName>
</protein>
<keyword evidence="6" id="KW-1185">Reference proteome</keyword>
<evidence type="ECO:0000313" key="6">
    <source>
        <dbReference type="Proteomes" id="UP001500037"/>
    </source>
</evidence>
<keyword evidence="4" id="KW-0720">Serine protease</keyword>
<reference evidence="5 6" key="1">
    <citation type="journal article" date="2019" name="Int. J. Syst. Evol. Microbiol.">
        <title>The Global Catalogue of Microorganisms (GCM) 10K type strain sequencing project: providing services to taxonomists for standard genome sequencing and annotation.</title>
        <authorList>
            <consortium name="The Broad Institute Genomics Platform"/>
            <consortium name="The Broad Institute Genome Sequencing Center for Infectious Disease"/>
            <person name="Wu L."/>
            <person name="Ma J."/>
        </authorList>
    </citation>
    <scope>NUCLEOTIDE SEQUENCE [LARGE SCALE GENOMIC DNA]</scope>
    <source>
        <strain evidence="5 6">JCM 13004</strain>
    </source>
</reference>
<evidence type="ECO:0000256" key="4">
    <source>
        <dbReference type="ARBA" id="ARBA00022825"/>
    </source>
</evidence>
<evidence type="ECO:0000313" key="5">
    <source>
        <dbReference type="EMBL" id="GAA1214315.1"/>
    </source>
</evidence>
<proteinExistence type="inferred from homology"/>
<evidence type="ECO:0000256" key="1">
    <source>
        <dbReference type="ARBA" id="ARBA00006534"/>
    </source>
</evidence>
<dbReference type="Pfam" id="PF03575">
    <property type="entry name" value="Peptidase_S51"/>
    <property type="match status" value="1"/>
</dbReference>
<evidence type="ECO:0000256" key="3">
    <source>
        <dbReference type="ARBA" id="ARBA00022801"/>
    </source>
</evidence>
<dbReference type="InterPro" id="IPR029062">
    <property type="entry name" value="Class_I_gatase-like"/>
</dbReference>
<sequence length="260" mass="26820">MAAPPGPTWAGFLEGGVVTTYLIGGGWHDEAAELVYGPFLAAAGPDPVVACLLIDEGDGAERFARIEAVLRKVAPCRPVPVLVPLGDVLDPTALEGADALLVCGGLTPAYQEALVPVLTTLPALLAARDMPYAGFSAGAVVAASAAVVGGWLSQGTQVCDENASEDLEEIEVRPGLGLVPFTVDVHAAQWGTLPRLIEAVARGAAPCGVAIDENTLLTVDGDRARVSGLGRVHVVRIEDPLGTVALRAHRPGEEFTLQGR</sequence>
<dbReference type="InterPro" id="IPR005320">
    <property type="entry name" value="Peptidase_S51"/>
</dbReference>
<comment type="caution">
    <text evidence="5">The sequence shown here is derived from an EMBL/GenBank/DDBJ whole genome shotgun (WGS) entry which is preliminary data.</text>
</comment>
<evidence type="ECO:0000256" key="2">
    <source>
        <dbReference type="ARBA" id="ARBA00022670"/>
    </source>
</evidence>